<comment type="caution">
    <text evidence="3">The sequence shown here is derived from an EMBL/GenBank/DDBJ whole genome shotgun (WGS) entry which is preliminary data.</text>
</comment>
<name>A0ABD0KQ32_9CAEN</name>
<gene>
    <name evidence="3" type="ORF">BaRGS_00019506</name>
</gene>
<feature type="transmembrane region" description="Helical" evidence="2">
    <location>
        <begin position="12"/>
        <end position="31"/>
    </location>
</feature>
<protein>
    <submittedName>
        <fullName evidence="3">Uncharacterized protein</fullName>
    </submittedName>
</protein>
<sequence length="151" mass="16821">MDTRKTRNANNFSSLWPGTGVFAIFNFHLLASVHRCIEALGGSGGSEPLTFATAVRTRGEKRGDTRRSKLNLTANTNFQQPRDRKDPLKGRMEVIECRLPRRSSSALYLFEPPLYAPCFASVTNEERAELNTIPRGSSRGQDTGSGVLRQY</sequence>
<dbReference type="AlphaFoldDB" id="A0ABD0KQ32"/>
<organism evidence="3 4">
    <name type="scientific">Batillaria attramentaria</name>
    <dbReference type="NCBI Taxonomy" id="370345"/>
    <lineage>
        <taxon>Eukaryota</taxon>
        <taxon>Metazoa</taxon>
        <taxon>Spiralia</taxon>
        <taxon>Lophotrochozoa</taxon>
        <taxon>Mollusca</taxon>
        <taxon>Gastropoda</taxon>
        <taxon>Caenogastropoda</taxon>
        <taxon>Sorbeoconcha</taxon>
        <taxon>Cerithioidea</taxon>
        <taxon>Batillariidae</taxon>
        <taxon>Batillaria</taxon>
    </lineage>
</organism>
<proteinExistence type="predicted"/>
<keyword evidence="2" id="KW-0472">Membrane</keyword>
<reference evidence="3 4" key="1">
    <citation type="journal article" date="2023" name="Sci. Data">
        <title>Genome assembly of the Korean intertidal mud-creeper Batillaria attramentaria.</title>
        <authorList>
            <person name="Patra A.K."/>
            <person name="Ho P.T."/>
            <person name="Jun S."/>
            <person name="Lee S.J."/>
            <person name="Kim Y."/>
            <person name="Won Y.J."/>
        </authorList>
    </citation>
    <scope>NUCLEOTIDE SEQUENCE [LARGE SCALE GENOMIC DNA]</scope>
    <source>
        <strain evidence="3">Wonlab-2016</strain>
    </source>
</reference>
<evidence type="ECO:0000313" key="4">
    <source>
        <dbReference type="Proteomes" id="UP001519460"/>
    </source>
</evidence>
<dbReference type="EMBL" id="JACVVK020000140">
    <property type="protein sequence ID" value="KAK7489254.1"/>
    <property type="molecule type" value="Genomic_DNA"/>
</dbReference>
<dbReference type="Proteomes" id="UP001519460">
    <property type="component" value="Unassembled WGS sequence"/>
</dbReference>
<feature type="region of interest" description="Disordered" evidence="1">
    <location>
        <begin position="132"/>
        <end position="151"/>
    </location>
</feature>
<feature type="compositionally biased region" description="Polar residues" evidence="1">
    <location>
        <begin position="134"/>
        <end position="144"/>
    </location>
</feature>
<evidence type="ECO:0000256" key="1">
    <source>
        <dbReference type="SAM" id="MobiDB-lite"/>
    </source>
</evidence>
<evidence type="ECO:0000256" key="2">
    <source>
        <dbReference type="SAM" id="Phobius"/>
    </source>
</evidence>
<keyword evidence="4" id="KW-1185">Reference proteome</keyword>
<accession>A0ABD0KQ32</accession>
<keyword evidence="2" id="KW-1133">Transmembrane helix</keyword>
<keyword evidence="2" id="KW-0812">Transmembrane</keyword>
<evidence type="ECO:0000313" key="3">
    <source>
        <dbReference type="EMBL" id="KAK7489254.1"/>
    </source>
</evidence>